<name>A0ABV8M1I9_9ACTN</name>
<dbReference type="Gene3D" id="3.40.630.30">
    <property type="match status" value="1"/>
</dbReference>
<dbReference type="EC" id="2.3.-.-" evidence="2"/>
<dbReference type="InterPro" id="IPR016181">
    <property type="entry name" value="Acyl_CoA_acyltransferase"/>
</dbReference>
<keyword evidence="2" id="KW-0808">Transferase</keyword>
<dbReference type="Proteomes" id="UP001595816">
    <property type="component" value="Unassembled WGS sequence"/>
</dbReference>
<dbReference type="CDD" id="cd04301">
    <property type="entry name" value="NAT_SF"/>
    <property type="match status" value="1"/>
</dbReference>
<comment type="caution">
    <text evidence="2">The sequence shown here is derived from an EMBL/GenBank/DDBJ whole genome shotgun (WGS) entry which is preliminary data.</text>
</comment>
<dbReference type="InterPro" id="IPR000182">
    <property type="entry name" value="GNAT_dom"/>
</dbReference>
<gene>
    <name evidence="2" type="ORF">ACFOZ4_40380</name>
</gene>
<dbReference type="SUPFAM" id="SSF55729">
    <property type="entry name" value="Acyl-CoA N-acyltransferases (Nat)"/>
    <property type="match status" value="1"/>
</dbReference>
<evidence type="ECO:0000313" key="3">
    <source>
        <dbReference type="Proteomes" id="UP001595816"/>
    </source>
</evidence>
<dbReference type="RefSeq" id="WP_253762074.1">
    <property type="nucleotide sequence ID" value="NZ_JAMZDZ010000001.1"/>
</dbReference>
<proteinExistence type="predicted"/>
<keyword evidence="3" id="KW-1185">Reference proteome</keyword>
<dbReference type="Pfam" id="PF00583">
    <property type="entry name" value="Acetyltransf_1"/>
    <property type="match status" value="1"/>
</dbReference>
<keyword evidence="2" id="KW-0012">Acyltransferase</keyword>
<organism evidence="2 3">
    <name type="scientific">Hamadaea flava</name>
    <dbReference type="NCBI Taxonomy" id="1742688"/>
    <lineage>
        <taxon>Bacteria</taxon>
        <taxon>Bacillati</taxon>
        <taxon>Actinomycetota</taxon>
        <taxon>Actinomycetes</taxon>
        <taxon>Micromonosporales</taxon>
        <taxon>Micromonosporaceae</taxon>
        <taxon>Hamadaea</taxon>
    </lineage>
</organism>
<dbReference type="GO" id="GO:0016746">
    <property type="term" value="F:acyltransferase activity"/>
    <property type="evidence" value="ECO:0007669"/>
    <property type="project" value="UniProtKB-KW"/>
</dbReference>
<reference evidence="3" key="1">
    <citation type="journal article" date="2019" name="Int. J. Syst. Evol. Microbiol.">
        <title>The Global Catalogue of Microorganisms (GCM) 10K type strain sequencing project: providing services to taxonomists for standard genome sequencing and annotation.</title>
        <authorList>
            <consortium name="The Broad Institute Genomics Platform"/>
            <consortium name="The Broad Institute Genome Sequencing Center for Infectious Disease"/>
            <person name="Wu L."/>
            <person name="Ma J."/>
        </authorList>
    </citation>
    <scope>NUCLEOTIDE SEQUENCE [LARGE SCALE GENOMIC DNA]</scope>
    <source>
        <strain evidence="3">CGMCC 4.7289</strain>
    </source>
</reference>
<protein>
    <submittedName>
        <fullName evidence="2">GNAT family N-acetyltransferase</fullName>
        <ecNumber evidence="2">2.3.-.-</ecNumber>
    </submittedName>
</protein>
<accession>A0ABV8M1I9</accession>
<dbReference type="PROSITE" id="PS51186">
    <property type="entry name" value="GNAT"/>
    <property type="match status" value="1"/>
</dbReference>
<sequence length="189" mass="21476">MDDVVISLFDSTSGRELVDAICDVYDEVFSAPPFFWRDDESDLHRDRLIGLFDDPSFGLAVAMEGDDLVGFAYGFTVPSDTQRWHRLVEQVDPEVAREWPGRTFMLFDYAVLAAHRGRGIGRRLHDVLLASRSEERATLTVQPTALETKRLYERWGWRTIGQIEGGPTAAAPLFDCYLRDSLDDLRESS</sequence>
<evidence type="ECO:0000313" key="2">
    <source>
        <dbReference type="EMBL" id="MFC4136900.1"/>
    </source>
</evidence>
<evidence type="ECO:0000259" key="1">
    <source>
        <dbReference type="PROSITE" id="PS51186"/>
    </source>
</evidence>
<dbReference type="EMBL" id="JBHSAY010000035">
    <property type="protein sequence ID" value="MFC4136900.1"/>
    <property type="molecule type" value="Genomic_DNA"/>
</dbReference>
<feature type="domain" description="N-acetyltransferase" evidence="1">
    <location>
        <begin position="4"/>
        <end position="183"/>
    </location>
</feature>